<dbReference type="InterPro" id="IPR025737">
    <property type="entry name" value="FApF"/>
</dbReference>
<dbReference type="EMBL" id="BLVO01000013">
    <property type="protein sequence ID" value="GFM33195.1"/>
    <property type="molecule type" value="Genomic_DNA"/>
</dbReference>
<keyword evidence="6" id="KW-1185">Reference proteome</keyword>
<feature type="region of interest" description="Disordered" evidence="4">
    <location>
        <begin position="295"/>
        <end position="327"/>
    </location>
</feature>
<evidence type="ECO:0000256" key="1">
    <source>
        <dbReference type="ARBA" id="ARBA00004442"/>
    </source>
</evidence>
<organism evidence="5 6">
    <name type="scientific">Desulfovibrio subterraneus</name>
    <dbReference type="NCBI Taxonomy" id="2718620"/>
    <lineage>
        <taxon>Bacteria</taxon>
        <taxon>Pseudomonadati</taxon>
        <taxon>Thermodesulfobacteriota</taxon>
        <taxon>Desulfovibrionia</taxon>
        <taxon>Desulfovibrionales</taxon>
        <taxon>Desulfovibrionaceae</taxon>
        <taxon>Desulfovibrio</taxon>
    </lineage>
</organism>
<dbReference type="Proteomes" id="UP000503840">
    <property type="component" value="Unassembled WGS sequence"/>
</dbReference>
<dbReference type="AlphaFoldDB" id="A0A7J0BJ77"/>
<proteinExistence type="predicted"/>
<protein>
    <submittedName>
        <fullName evidence="5">Uncharacterized protein</fullName>
    </submittedName>
</protein>
<accession>A0A7J0BJ77</accession>
<keyword evidence="3" id="KW-0998">Cell outer membrane</keyword>
<name>A0A7J0BJ77_9BACT</name>
<evidence type="ECO:0000313" key="5">
    <source>
        <dbReference type="EMBL" id="GFM33195.1"/>
    </source>
</evidence>
<sequence length="405" mass="45077">MCLLVSQAFAGELSVKPGIGVSEEYTDNVDETPDGKTDFISHINPSMELEYDGPRLQTSLSYDGDYQVFASGKNTDLIHNLGMESLATLVQDRLFIEVTEDYESVYLDSTRGEVVEDETGNSRVDRNTFGISPYAVFDVSDQGLLTLGYKFLDTRYLSGDEGSDKMEHKGYTSFDYNLTERLGLLSGYSLTTQEEENKTGLMRHNTYVGARYAFSETFDVSARVGADYTEFNSGGDAVDPFWQVEASKRFSRLTLTLASETAFTSDPDTEGDLRTISYSAKADWDLDRTKLRGGLRYSESDQGGGARSRESKDSSGEESTSFSPSIGASHELTDRLTLDADARMVFQDKNGDYIQRMYASTGLSYLFTEDVSSFLKYKFKDSYSGTSEDSNYSVNRVEVGVEVKF</sequence>
<dbReference type="GO" id="GO:0009279">
    <property type="term" value="C:cell outer membrane"/>
    <property type="evidence" value="ECO:0007669"/>
    <property type="project" value="UniProtKB-SubCell"/>
</dbReference>
<dbReference type="SUPFAM" id="SSF56935">
    <property type="entry name" value="Porins"/>
    <property type="match status" value="1"/>
</dbReference>
<dbReference type="InterPro" id="IPR017467">
    <property type="entry name" value="CHP03016_PEP-CTERM"/>
</dbReference>
<keyword evidence="2" id="KW-0472">Membrane</keyword>
<comment type="subcellular location">
    <subcellularLocation>
        <location evidence="1">Cell outer membrane</location>
    </subcellularLocation>
</comment>
<dbReference type="Gene3D" id="2.40.170.20">
    <property type="entry name" value="TonB-dependent receptor, beta-barrel domain"/>
    <property type="match status" value="1"/>
</dbReference>
<reference evidence="5 6" key="1">
    <citation type="submission" date="2020-05" db="EMBL/GenBank/DDBJ databases">
        <title>Draft genome sequence of Desulfovibrio sp. strain HN2T.</title>
        <authorList>
            <person name="Ueno A."/>
            <person name="Tamazawa S."/>
            <person name="Tamamura S."/>
            <person name="Murakami T."/>
            <person name="Kiyama T."/>
            <person name="Inomata H."/>
            <person name="Amano Y."/>
            <person name="Miyakawa K."/>
            <person name="Tamaki H."/>
            <person name="Naganuma T."/>
            <person name="Kaneko K."/>
        </authorList>
    </citation>
    <scope>NUCLEOTIDE SEQUENCE [LARGE SCALE GENOMIC DNA]</scope>
    <source>
        <strain evidence="5 6">HN2</strain>
    </source>
</reference>
<comment type="caution">
    <text evidence="5">The sequence shown here is derived from an EMBL/GenBank/DDBJ whole genome shotgun (WGS) entry which is preliminary data.</text>
</comment>
<evidence type="ECO:0000256" key="4">
    <source>
        <dbReference type="SAM" id="MobiDB-lite"/>
    </source>
</evidence>
<dbReference type="InterPro" id="IPR036942">
    <property type="entry name" value="Beta-barrel_TonB_sf"/>
</dbReference>
<dbReference type="Pfam" id="PF13557">
    <property type="entry name" value="Phenol_MetA_deg"/>
    <property type="match status" value="1"/>
</dbReference>
<gene>
    <name evidence="5" type="ORF">DSM101010T_15600</name>
</gene>
<evidence type="ECO:0000256" key="3">
    <source>
        <dbReference type="ARBA" id="ARBA00023237"/>
    </source>
</evidence>
<evidence type="ECO:0000313" key="6">
    <source>
        <dbReference type="Proteomes" id="UP000503840"/>
    </source>
</evidence>
<evidence type="ECO:0000256" key="2">
    <source>
        <dbReference type="ARBA" id="ARBA00023136"/>
    </source>
</evidence>
<dbReference type="NCBIfam" id="TIGR03016">
    <property type="entry name" value="pepcterm_hypo_1"/>
    <property type="match status" value="1"/>
</dbReference>